<accession>A0AAV4XI47</accession>
<gene>
    <name evidence="1" type="ORF">CEXT_247081</name>
</gene>
<dbReference type="AlphaFoldDB" id="A0AAV4XI47"/>
<protein>
    <submittedName>
        <fullName evidence="1">Uncharacterized protein</fullName>
    </submittedName>
</protein>
<proteinExistence type="predicted"/>
<evidence type="ECO:0000313" key="1">
    <source>
        <dbReference type="EMBL" id="GIY93890.1"/>
    </source>
</evidence>
<name>A0AAV4XI47_CAEEX</name>
<sequence>MSPGLLLVTKSTIHPKGTPFPNISSQLSLTRLHSTPIEFRHEHRLLQSEEQSMVEWGGCDIAFIICKQNTHLFLKSFLRITESTIPSSTPFPKLSSPSSSLFCIPHQLNFDMNTDSCSQEELSLWNGEV</sequence>
<reference evidence="1 2" key="1">
    <citation type="submission" date="2021-06" db="EMBL/GenBank/DDBJ databases">
        <title>Caerostris extrusa draft genome.</title>
        <authorList>
            <person name="Kono N."/>
            <person name="Arakawa K."/>
        </authorList>
    </citation>
    <scope>NUCLEOTIDE SEQUENCE [LARGE SCALE GENOMIC DNA]</scope>
</reference>
<comment type="caution">
    <text evidence="1">The sequence shown here is derived from an EMBL/GenBank/DDBJ whole genome shotgun (WGS) entry which is preliminary data.</text>
</comment>
<evidence type="ECO:0000313" key="2">
    <source>
        <dbReference type="Proteomes" id="UP001054945"/>
    </source>
</evidence>
<dbReference type="Proteomes" id="UP001054945">
    <property type="component" value="Unassembled WGS sequence"/>
</dbReference>
<organism evidence="1 2">
    <name type="scientific">Caerostris extrusa</name>
    <name type="common">Bark spider</name>
    <name type="synonym">Caerostris bankana</name>
    <dbReference type="NCBI Taxonomy" id="172846"/>
    <lineage>
        <taxon>Eukaryota</taxon>
        <taxon>Metazoa</taxon>
        <taxon>Ecdysozoa</taxon>
        <taxon>Arthropoda</taxon>
        <taxon>Chelicerata</taxon>
        <taxon>Arachnida</taxon>
        <taxon>Araneae</taxon>
        <taxon>Araneomorphae</taxon>
        <taxon>Entelegynae</taxon>
        <taxon>Araneoidea</taxon>
        <taxon>Araneidae</taxon>
        <taxon>Caerostris</taxon>
    </lineage>
</organism>
<dbReference type="EMBL" id="BPLR01017719">
    <property type="protein sequence ID" value="GIY93890.1"/>
    <property type="molecule type" value="Genomic_DNA"/>
</dbReference>
<keyword evidence="2" id="KW-1185">Reference proteome</keyword>